<name>A0A0F4G5W0_9PEZI</name>
<gene>
    <name evidence="1" type="ORF">TI39_contig5827g00016</name>
</gene>
<dbReference type="InterPro" id="IPR021838">
    <property type="entry name" value="DUF3431"/>
</dbReference>
<sequence>MIRGLRLRRRSRWSSVLLLLPLLYFLHFHLRPAVYHSFFSVRGPRYGASANELFPPPGSRYEDISTDLVIASVAANDVSWTAKLKNNIPNLNIIRYVSDSTTTQYRPPVPKGREALMYFTYIYDNYDKLPDISIFVHAEEDPWHVDPALRQSMTFALTQLNLKQVQKRGYFNLRISWEKGCPNYINTTKTFDESPPNTEEPYMVTAFRANFGEDIEVPEILAGPCCSQFAVTRKAIQSRPREQYKHHMKWLMDSDWPDQLTGRTWEHMWPWLFKQEAIDCEVPWRSYCQMYGVCFPGTPGLVGYNEMWEERESIHRSLTFWRELWDPKRVQSLRDWNVRLTGVLDRQLQWVILKGREPEWKRASMPHVG</sequence>
<dbReference type="Proteomes" id="UP000033647">
    <property type="component" value="Unassembled WGS sequence"/>
</dbReference>
<reference evidence="1 2" key="1">
    <citation type="submission" date="2015-03" db="EMBL/GenBank/DDBJ databases">
        <title>RNA-seq based gene annotation and comparative genomics of four Zymoseptoria species reveal species-specific pathogenicity related genes and transposable element activity.</title>
        <authorList>
            <person name="Grandaubert J."/>
            <person name="Bhattacharyya A."/>
            <person name="Stukenbrock E.H."/>
        </authorList>
    </citation>
    <scope>NUCLEOTIDE SEQUENCE [LARGE SCALE GENOMIC DNA]</scope>
    <source>
        <strain evidence="1 2">Zb18110</strain>
    </source>
</reference>
<keyword evidence="2" id="KW-1185">Reference proteome</keyword>
<dbReference type="PANTHER" id="PTHR37490">
    <property type="entry name" value="EXPRESSED PROTEIN"/>
    <property type="match status" value="1"/>
</dbReference>
<accession>A0A0F4G5W0</accession>
<organism evidence="1 2">
    <name type="scientific">Zymoseptoria brevis</name>
    <dbReference type="NCBI Taxonomy" id="1047168"/>
    <lineage>
        <taxon>Eukaryota</taxon>
        <taxon>Fungi</taxon>
        <taxon>Dikarya</taxon>
        <taxon>Ascomycota</taxon>
        <taxon>Pezizomycotina</taxon>
        <taxon>Dothideomycetes</taxon>
        <taxon>Dothideomycetidae</taxon>
        <taxon>Mycosphaerellales</taxon>
        <taxon>Mycosphaerellaceae</taxon>
        <taxon>Zymoseptoria</taxon>
    </lineage>
</organism>
<proteinExistence type="predicted"/>
<dbReference type="Pfam" id="PF11913">
    <property type="entry name" value="DUF3431"/>
    <property type="match status" value="1"/>
</dbReference>
<dbReference type="OrthoDB" id="426718at2759"/>
<dbReference type="EMBL" id="LAFY01005782">
    <property type="protein sequence ID" value="KJX92756.1"/>
    <property type="molecule type" value="Genomic_DNA"/>
</dbReference>
<dbReference type="PANTHER" id="PTHR37490:SF3">
    <property type="entry name" value="DUF3431 DOMAIN CONTAINING PROTEIN"/>
    <property type="match status" value="1"/>
</dbReference>
<evidence type="ECO:0000313" key="2">
    <source>
        <dbReference type="Proteomes" id="UP000033647"/>
    </source>
</evidence>
<dbReference type="AlphaFoldDB" id="A0A0F4G5W0"/>
<dbReference type="STRING" id="1047168.A0A0F4G5W0"/>
<comment type="caution">
    <text evidence="1">The sequence shown here is derived from an EMBL/GenBank/DDBJ whole genome shotgun (WGS) entry which is preliminary data.</text>
</comment>
<protein>
    <submittedName>
        <fullName evidence="1">Uncharacterized protein</fullName>
    </submittedName>
</protein>
<evidence type="ECO:0000313" key="1">
    <source>
        <dbReference type="EMBL" id="KJX92756.1"/>
    </source>
</evidence>